<dbReference type="AlphaFoldDB" id="A0A9K3NCB5"/>
<feature type="region of interest" description="Disordered" evidence="1">
    <location>
        <begin position="1"/>
        <end position="22"/>
    </location>
</feature>
<proteinExistence type="predicted"/>
<keyword evidence="3" id="KW-1185">Reference proteome</keyword>
<sequence>MSTGEHLEDSSEEMSSGLPPLKWPKETFDGMVRNWKFPDSWDARYLEEGQTAADAPAGYITLFWDFFLCITKFFLDILSYYKFHISQMHPIGIVRVRHFEFVCRGMHIEPTVNRFRVFHQMHYSQGFYSFIQRASAKKILLNPPKSFQDWKPKFFFIKAGVIPLKMVFRGKEDVVTETIQTPFSEAWYQDIKDVLSIALPEKALVGAGMSLCWRMNREDKPVEGGKMATVPKRANEELWYLQIVKSFVLPRDEDLSAQPPTDAGNFTMILFEITILFFAAFARNFCKICFFQYVSCLNWA</sequence>
<dbReference type="PANTHER" id="PTHR31099:SF49">
    <property type="entry name" value="MYOSIN HEAVY CHAIN-LIKE PROTEIN"/>
    <property type="match status" value="1"/>
</dbReference>
<comment type="caution">
    <text evidence="2">The sequence shown here is derived from an EMBL/GenBank/DDBJ whole genome shotgun (WGS) entry which is preliminary data.</text>
</comment>
<evidence type="ECO:0000313" key="2">
    <source>
        <dbReference type="EMBL" id="KAF5795006.1"/>
    </source>
</evidence>
<dbReference type="Gramene" id="mRNA:HanXRQr2_Chr08g0334711">
    <property type="protein sequence ID" value="mRNA:HanXRQr2_Chr08g0334711"/>
    <property type="gene ID" value="HanXRQr2_Chr08g0334711"/>
</dbReference>
<gene>
    <name evidence="2" type="ORF">HanXRQr2_Chr08g0334711</name>
</gene>
<evidence type="ECO:0000313" key="3">
    <source>
        <dbReference type="Proteomes" id="UP000215914"/>
    </source>
</evidence>
<dbReference type="EMBL" id="MNCJ02000323">
    <property type="protein sequence ID" value="KAF5795006.1"/>
    <property type="molecule type" value="Genomic_DNA"/>
</dbReference>
<protein>
    <submittedName>
        <fullName evidence="2">Uncharacterized protein</fullName>
    </submittedName>
</protein>
<dbReference type="Proteomes" id="UP000215914">
    <property type="component" value="Unassembled WGS sequence"/>
</dbReference>
<reference evidence="2" key="1">
    <citation type="journal article" date="2017" name="Nature">
        <title>The sunflower genome provides insights into oil metabolism, flowering and Asterid evolution.</title>
        <authorList>
            <person name="Badouin H."/>
            <person name="Gouzy J."/>
            <person name="Grassa C.J."/>
            <person name="Murat F."/>
            <person name="Staton S.E."/>
            <person name="Cottret L."/>
            <person name="Lelandais-Briere C."/>
            <person name="Owens G.L."/>
            <person name="Carrere S."/>
            <person name="Mayjonade B."/>
            <person name="Legrand L."/>
            <person name="Gill N."/>
            <person name="Kane N.C."/>
            <person name="Bowers J.E."/>
            <person name="Hubner S."/>
            <person name="Bellec A."/>
            <person name="Berard A."/>
            <person name="Berges H."/>
            <person name="Blanchet N."/>
            <person name="Boniface M.C."/>
            <person name="Brunel D."/>
            <person name="Catrice O."/>
            <person name="Chaidir N."/>
            <person name="Claudel C."/>
            <person name="Donnadieu C."/>
            <person name="Faraut T."/>
            <person name="Fievet G."/>
            <person name="Helmstetter N."/>
            <person name="King M."/>
            <person name="Knapp S.J."/>
            <person name="Lai Z."/>
            <person name="Le Paslier M.C."/>
            <person name="Lippi Y."/>
            <person name="Lorenzon L."/>
            <person name="Mandel J.R."/>
            <person name="Marage G."/>
            <person name="Marchand G."/>
            <person name="Marquand E."/>
            <person name="Bret-Mestries E."/>
            <person name="Morien E."/>
            <person name="Nambeesan S."/>
            <person name="Nguyen T."/>
            <person name="Pegot-Espagnet P."/>
            <person name="Pouilly N."/>
            <person name="Raftis F."/>
            <person name="Sallet E."/>
            <person name="Schiex T."/>
            <person name="Thomas J."/>
            <person name="Vandecasteele C."/>
            <person name="Vares D."/>
            <person name="Vear F."/>
            <person name="Vautrin S."/>
            <person name="Crespi M."/>
            <person name="Mangin B."/>
            <person name="Burke J.M."/>
            <person name="Salse J."/>
            <person name="Munos S."/>
            <person name="Vincourt P."/>
            <person name="Rieseberg L.H."/>
            <person name="Langlade N.B."/>
        </authorList>
    </citation>
    <scope>NUCLEOTIDE SEQUENCE</scope>
    <source>
        <tissue evidence="2">Leaves</tissue>
    </source>
</reference>
<dbReference type="PANTHER" id="PTHR31099">
    <property type="entry name" value="OS06G0165300 PROTEIN"/>
    <property type="match status" value="1"/>
</dbReference>
<accession>A0A9K3NCB5</accession>
<organism evidence="2 3">
    <name type="scientific">Helianthus annuus</name>
    <name type="common">Common sunflower</name>
    <dbReference type="NCBI Taxonomy" id="4232"/>
    <lineage>
        <taxon>Eukaryota</taxon>
        <taxon>Viridiplantae</taxon>
        <taxon>Streptophyta</taxon>
        <taxon>Embryophyta</taxon>
        <taxon>Tracheophyta</taxon>
        <taxon>Spermatophyta</taxon>
        <taxon>Magnoliopsida</taxon>
        <taxon>eudicotyledons</taxon>
        <taxon>Gunneridae</taxon>
        <taxon>Pentapetalae</taxon>
        <taxon>asterids</taxon>
        <taxon>campanulids</taxon>
        <taxon>Asterales</taxon>
        <taxon>Asteraceae</taxon>
        <taxon>Asteroideae</taxon>
        <taxon>Heliantheae alliance</taxon>
        <taxon>Heliantheae</taxon>
        <taxon>Helianthus</taxon>
    </lineage>
</organism>
<reference evidence="2" key="2">
    <citation type="submission" date="2020-06" db="EMBL/GenBank/DDBJ databases">
        <title>Helianthus annuus Genome sequencing and assembly Release 2.</title>
        <authorList>
            <person name="Gouzy J."/>
            <person name="Langlade N."/>
            <person name="Munos S."/>
        </authorList>
    </citation>
    <scope>NUCLEOTIDE SEQUENCE</scope>
    <source>
        <tissue evidence="2">Leaves</tissue>
    </source>
</reference>
<evidence type="ECO:0000256" key="1">
    <source>
        <dbReference type="SAM" id="MobiDB-lite"/>
    </source>
</evidence>
<name>A0A9K3NCB5_HELAN</name>